<dbReference type="GO" id="GO:0043565">
    <property type="term" value="F:sequence-specific DNA binding"/>
    <property type="evidence" value="ECO:0007669"/>
    <property type="project" value="InterPro"/>
</dbReference>
<accession>A0A1V6M0V7</accession>
<dbReference type="SMART" id="SM00382">
    <property type="entry name" value="AAA"/>
    <property type="match status" value="1"/>
</dbReference>
<evidence type="ECO:0000256" key="11">
    <source>
        <dbReference type="PROSITE-ProRule" id="PRU00169"/>
    </source>
</evidence>
<reference evidence="14 15" key="1">
    <citation type="journal article" date="2016" name="Genome Announc.">
        <title>Draft Genome Sequence of the Anaerobic Ammonium-Oxidizing Bacterium 'Candidatus Brocadia sp. 40'.</title>
        <authorList>
            <person name="Ali M."/>
            <person name="Haroon M.F."/>
            <person name="Narita Y."/>
            <person name="Zhang L."/>
            <person name="Rangel Shaw D."/>
            <person name="Okabe S."/>
            <person name="Saikaly P.E."/>
        </authorList>
    </citation>
    <scope>NUCLEOTIDE SEQUENCE [LARGE SCALE GENOMIC DNA]</scope>
    <source>
        <strain evidence="14 15">40</strain>
    </source>
</reference>
<dbReference type="InterPro" id="IPR011006">
    <property type="entry name" value="CheY-like_superfamily"/>
</dbReference>
<keyword evidence="6" id="KW-0902">Two-component regulatory system</keyword>
<keyword evidence="2" id="KW-0963">Cytoplasm</keyword>
<dbReference type="InterPro" id="IPR009057">
    <property type="entry name" value="Homeodomain-like_sf"/>
</dbReference>
<keyword evidence="7" id="KW-0805">Transcription regulation</keyword>
<feature type="domain" description="Sigma-54 factor interaction" evidence="12">
    <location>
        <begin position="142"/>
        <end position="371"/>
    </location>
</feature>
<dbReference type="Pfam" id="PF25601">
    <property type="entry name" value="AAA_lid_14"/>
    <property type="match status" value="1"/>
</dbReference>
<keyword evidence="3 11" id="KW-0597">Phosphoprotein</keyword>
<dbReference type="PROSITE" id="PS00675">
    <property type="entry name" value="SIGMA54_INTERACT_1"/>
    <property type="match status" value="1"/>
</dbReference>
<keyword evidence="9" id="KW-0010">Activator</keyword>
<dbReference type="SUPFAM" id="SSF52172">
    <property type="entry name" value="CheY-like"/>
    <property type="match status" value="1"/>
</dbReference>
<organism evidence="14 15">
    <name type="scientific">Candidatus Brocadia sapporoensis</name>
    <dbReference type="NCBI Taxonomy" id="392547"/>
    <lineage>
        <taxon>Bacteria</taxon>
        <taxon>Pseudomonadati</taxon>
        <taxon>Planctomycetota</taxon>
        <taxon>Candidatus Brocadiia</taxon>
        <taxon>Candidatus Brocadiales</taxon>
        <taxon>Candidatus Brocadiaceae</taxon>
        <taxon>Candidatus Brocadia</taxon>
    </lineage>
</organism>
<keyword evidence="5" id="KW-0067">ATP-binding</keyword>
<feature type="modified residue" description="4-aspartylphosphate" evidence="11">
    <location>
        <position position="52"/>
    </location>
</feature>
<name>A0A1V6M0V7_9BACT</name>
<dbReference type="PROSITE" id="PS00688">
    <property type="entry name" value="SIGMA54_INTERACT_3"/>
    <property type="match status" value="1"/>
</dbReference>
<evidence type="ECO:0000256" key="7">
    <source>
        <dbReference type="ARBA" id="ARBA00023015"/>
    </source>
</evidence>
<keyword evidence="4" id="KW-0547">Nucleotide-binding</keyword>
<protein>
    <submittedName>
        <fullName evidence="14">Sigma-54-dependent Fis family transcriptional regulator</fullName>
    </submittedName>
</protein>
<evidence type="ECO:0000313" key="15">
    <source>
        <dbReference type="Proteomes" id="UP000242219"/>
    </source>
</evidence>
<feature type="domain" description="Response regulatory" evidence="13">
    <location>
        <begin position="3"/>
        <end position="117"/>
    </location>
</feature>
<dbReference type="FunFam" id="1.10.8.60:FF:000014">
    <property type="entry name" value="DNA-binding transcriptional regulator NtrC"/>
    <property type="match status" value="1"/>
</dbReference>
<dbReference type="SUPFAM" id="SSF46689">
    <property type="entry name" value="Homeodomain-like"/>
    <property type="match status" value="1"/>
</dbReference>
<evidence type="ECO:0000256" key="1">
    <source>
        <dbReference type="ARBA" id="ARBA00004496"/>
    </source>
</evidence>
<dbReference type="GO" id="GO:0005524">
    <property type="term" value="F:ATP binding"/>
    <property type="evidence" value="ECO:0007669"/>
    <property type="project" value="UniProtKB-KW"/>
</dbReference>
<proteinExistence type="predicted"/>
<dbReference type="PANTHER" id="PTHR32071">
    <property type="entry name" value="TRANSCRIPTIONAL REGULATORY PROTEIN"/>
    <property type="match status" value="1"/>
</dbReference>
<dbReference type="PROSITE" id="PS00676">
    <property type="entry name" value="SIGMA54_INTERACT_2"/>
    <property type="match status" value="1"/>
</dbReference>
<gene>
    <name evidence="14" type="ORF">BIY37_05320</name>
</gene>
<dbReference type="InterPro" id="IPR003593">
    <property type="entry name" value="AAA+_ATPase"/>
</dbReference>
<dbReference type="GO" id="GO:0006355">
    <property type="term" value="P:regulation of DNA-templated transcription"/>
    <property type="evidence" value="ECO:0007669"/>
    <property type="project" value="InterPro"/>
</dbReference>
<dbReference type="SUPFAM" id="SSF52540">
    <property type="entry name" value="P-loop containing nucleoside triphosphate hydrolases"/>
    <property type="match status" value="1"/>
</dbReference>
<comment type="caution">
    <text evidence="14">The sequence shown here is derived from an EMBL/GenBank/DDBJ whole genome shotgun (WGS) entry which is preliminary data.</text>
</comment>
<dbReference type="Gene3D" id="3.40.50.2300">
    <property type="match status" value="1"/>
</dbReference>
<dbReference type="FunFam" id="3.40.50.2300:FF:000018">
    <property type="entry name" value="DNA-binding transcriptional regulator NtrC"/>
    <property type="match status" value="1"/>
</dbReference>
<evidence type="ECO:0000256" key="3">
    <source>
        <dbReference type="ARBA" id="ARBA00022553"/>
    </source>
</evidence>
<dbReference type="Gene3D" id="1.10.10.60">
    <property type="entry name" value="Homeodomain-like"/>
    <property type="match status" value="1"/>
</dbReference>
<evidence type="ECO:0000256" key="8">
    <source>
        <dbReference type="ARBA" id="ARBA00023125"/>
    </source>
</evidence>
<keyword evidence="10" id="KW-0804">Transcription</keyword>
<sequence length="459" mass="52027">MFNILVVEDQKNMRESLVIAFKRSGYNVDSVESGEKAVAVQNEHSYDLAIVDLKMENMDGLEVLSRIKHINPSTEVVVMTAFGTIDSAIQAMRRGAYDYVTKPFQLSDILSVVERALEKKRLSDKVISLQKEGKERYKFEGVIGNSPVMIRLLNILVELVRSESTVLITGESGTGKEIIAHAIHNNSLRRDKPFIVVNCGALPENLQESELFGHAMGSFTGAIKDKRGIFLEAQGGTLFLDEIGETSLSTQVKLLRFLQNGEIRKVGDNKPIYLDIRIIVATNKNLEEATKNGSFRKDLFYRLNVIRIHVPPLRERREDIPLLINYFMDRYSSKLKRRMPELSGDAMELLKDYLWPGNVRELENVIERAVTLTRENQITINDLALQSTSPAETMNFTTEMGGIRAALAQEERKTIIETLRKYAGNRKQAANNLGISTTTLWRKMKEYQIMSKTSYNTEV</sequence>
<dbReference type="InterPro" id="IPR002197">
    <property type="entry name" value="HTH_Fis"/>
</dbReference>
<dbReference type="InterPro" id="IPR025662">
    <property type="entry name" value="Sigma_54_int_dom_ATP-bd_1"/>
</dbReference>
<evidence type="ECO:0000313" key="14">
    <source>
        <dbReference type="EMBL" id="OQD46028.1"/>
    </source>
</evidence>
<evidence type="ECO:0000256" key="9">
    <source>
        <dbReference type="ARBA" id="ARBA00023159"/>
    </source>
</evidence>
<evidence type="ECO:0000256" key="10">
    <source>
        <dbReference type="ARBA" id="ARBA00023163"/>
    </source>
</evidence>
<keyword evidence="8" id="KW-0238">DNA-binding</keyword>
<dbReference type="InterPro" id="IPR025944">
    <property type="entry name" value="Sigma_54_int_dom_CS"/>
</dbReference>
<dbReference type="GO" id="GO:0000160">
    <property type="term" value="P:phosphorelay signal transduction system"/>
    <property type="evidence" value="ECO:0007669"/>
    <property type="project" value="UniProtKB-KW"/>
</dbReference>
<dbReference type="PRINTS" id="PR01590">
    <property type="entry name" value="HTHFIS"/>
</dbReference>
<dbReference type="Pfam" id="PF00072">
    <property type="entry name" value="Response_reg"/>
    <property type="match status" value="1"/>
</dbReference>
<dbReference type="Pfam" id="PF00158">
    <property type="entry name" value="Sigma54_activat"/>
    <property type="match status" value="1"/>
</dbReference>
<keyword evidence="15" id="KW-1185">Reference proteome</keyword>
<evidence type="ECO:0000256" key="2">
    <source>
        <dbReference type="ARBA" id="ARBA00022490"/>
    </source>
</evidence>
<dbReference type="Pfam" id="PF02954">
    <property type="entry name" value="HTH_8"/>
    <property type="match status" value="1"/>
</dbReference>
<dbReference type="SMART" id="SM00448">
    <property type="entry name" value="REC"/>
    <property type="match status" value="1"/>
</dbReference>
<dbReference type="Proteomes" id="UP000242219">
    <property type="component" value="Unassembled WGS sequence"/>
</dbReference>
<dbReference type="RefSeq" id="WP_070066789.1">
    <property type="nucleotide sequence ID" value="NZ_MJUW02000062.1"/>
</dbReference>
<evidence type="ECO:0000256" key="6">
    <source>
        <dbReference type="ARBA" id="ARBA00023012"/>
    </source>
</evidence>
<dbReference type="PROSITE" id="PS50045">
    <property type="entry name" value="SIGMA54_INTERACT_4"/>
    <property type="match status" value="1"/>
</dbReference>
<dbReference type="InterPro" id="IPR001789">
    <property type="entry name" value="Sig_transdc_resp-reg_receiver"/>
</dbReference>
<dbReference type="InterPro" id="IPR058031">
    <property type="entry name" value="AAA_lid_NorR"/>
</dbReference>
<evidence type="ECO:0000256" key="5">
    <source>
        <dbReference type="ARBA" id="ARBA00022840"/>
    </source>
</evidence>
<evidence type="ECO:0000259" key="13">
    <source>
        <dbReference type="PROSITE" id="PS50110"/>
    </source>
</evidence>
<dbReference type="GO" id="GO:0005737">
    <property type="term" value="C:cytoplasm"/>
    <property type="evidence" value="ECO:0007669"/>
    <property type="project" value="UniProtKB-SubCell"/>
</dbReference>
<dbReference type="AlphaFoldDB" id="A0A1V6M0V7"/>
<dbReference type="EMBL" id="MJUW02000062">
    <property type="protein sequence ID" value="OQD46028.1"/>
    <property type="molecule type" value="Genomic_DNA"/>
</dbReference>
<comment type="subcellular location">
    <subcellularLocation>
        <location evidence="1">Cytoplasm</location>
    </subcellularLocation>
</comment>
<dbReference type="Gene3D" id="3.40.50.300">
    <property type="entry name" value="P-loop containing nucleotide triphosphate hydrolases"/>
    <property type="match status" value="1"/>
</dbReference>
<evidence type="ECO:0000256" key="4">
    <source>
        <dbReference type="ARBA" id="ARBA00022741"/>
    </source>
</evidence>
<dbReference type="CDD" id="cd00009">
    <property type="entry name" value="AAA"/>
    <property type="match status" value="1"/>
</dbReference>
<dbReference type="Gene3D" id="1.10.8.60">
    <property type="match status" value="1"/>
</dbReference>
<dbReference type="PROSITE" id="PS50110">
    <property type="entry name" value="RESPONSE_REGULATORY"/>
    <property type="match status" value="1"/>
</dbReference>
<dbReference type="FunFam" id="3.40.50.300:FF:000006">
    <property type="entry name" value="DNA-binding transcriptional regulator NtrC"/>
    <property type="match status" value="1"/>
</dbReference>
<dbReference type="InterPro" id="IPR027417">
    <property type="entry name" value="P-loop_NTPase"/>
</dbReference>
<dbReference type="InterPro" id="IPR025943">
    <property type="entry name" value="Sigma_54_int_dom_ATP-bd_2"/>
</dbReference>
<evidence type="ECO:0000259" key="12">
    <source>
        <dbReference type="PROSITE" id="PS50045"/>
    </source>
</evidence>
<dbReference type="InterPro" id="IPR002078">
    <property type="entry name" value="Sigma_54_int"/>
</dbReference>